<keyword evidence="2" id="KW-1185">Reference proteome</keyword>
<protein>
    <submittedName>
        <fullName evidence="1">Uncharacterized protein</fullName>
    </submittedName>
</protein>
<dbReference type="EMBL" id="JAHLJV010000010">
    <property type="protein sequence ID" value="KAK1596948.1"/>
    <property type="molecule type" value="Genomic_DNA"/>
</dbReference>
<dbReference type="GeneID" id="85441272"/>
<evidence type="ECO:0000313" key="1">
    <source>
        <dbReference type="EMBL" id="KAK1596948.1"/>
    </source>
</evidence>
<name>A0AAD8Q6R7_9PEZI</name>
<accession>A0AAD8Q6R7</accession>
<dbReference type="AlphaFoldDB" id="A0AAD8Q6R7"/>
<reference evidence="1" key="1">
    <citation type="submission" date="2021-06" db="EMBL/GenBank/DDBJ databases">
        <title>Comparative genomics, transcriptomics and evolutionary studies reveal genomic signatures of adaptation to plant cell wall in hemibiotrophic fungi.</title>
        <authorList>
            <consortium name="DOE Joint Genome Institute"/>
            <person name="Baroncelli R."/>
            <person name="Diaz J.F."/>
            <person name="Benocci T."/>
            <person name="Peng M."/>
            <person name="Battaglia E."/>
            <person name="Haridas S."/>
            <person name="Andreopoulos W."/>
            <person name="Labutti K."/>
            <person name="Pangilinan J."/>
            <person name="Floch G.L."/>
            <person name="Makela M.R."/>
            <person name="Henrissat B."/>
            <person name="Grigoriev I.V."/>
            <person name="Crouch J.A."/>
            <person name="De Vries R.P."/>
            <person name="Sukno S.A."/>
            <person name="Thon M.R."/>
        </authorList>
    </citation>
    <scope>NUCLEOTIDE SEQUENCE</scope>
    <source>
        <strain evidence="1">CBS 125086</strain>
    </source>
</reference>
<proteinExistence type="predicted"/>
<dbReference type="RefSeq" id="XP_060417785.1">
    <property type="nucleotide sequence ID" value="XM_060557032.1"/>
</dbReference>
<gene>
    <name evidence="1" type="ORF">LY79DRAFT_543231</name>
</gene>
<comment type="caution">
    <text evidence="1">The sequence shown here is derived from an EMBL/GenBank/DDBJ whole genome shotgun (WGS) entry which is preliminary data.</text>
</comment>
<organism evidence="1 2">
    <name type="scientific">Colletotrichum navitas</name>
    <dbReference type="NCBI Taxonomy" id="681940"/>
    <lineage>
        <taxon>Eukaryota</taxon>
        <taxon>Fungi</taxon>
        <taxon>Dikarya</taxon>
        <taxon>Ascomycota</taxon>
        <taxon>Pezizomycotina</taxon>
        <taxon>Sordariomycetes</taxon>
        <taxon>Hypocreomycetidae</taxon>
        <taxon>Glomerellales</taxon>
        <taxon>Glomerellaceae</taxon>
        <taxon>Colletotrichum</taxon>
        <taxon>Colletotrichum graminicola species complex</taxon>
    </lineage>
</organism>
<dbReference type="Proteomes" id="UP001230504">
    <property type="component" value="Unassembled WGS sequence"/>
</dbReference>
<sequence length="180" mass="19983">MPPNPVRAPGGWLNLGDIGKASFSPPSVPETSLQFCPKWCKSPGFGRVSGGIFAPVTPWQATRFARSFISGCHRHAGLARFARPLFTIPSERRRHIRVMASAPSREVAGSLEMRYKHGGARQNNGGQHFNGYPNLLRRRLVLSRVQRVPTFQLFSLSEARALFAAVRGCSPLSLTWTWKN</sequence>
<evidence type="ECO:0000313" key="2">
    <source>
        <dbReference type="Proteomes" id="UP001230504"/>
    </source>
</evidence>